<dbReference type="Pfam" id="PF19303">
    <property type="entry name" value="Anticodon_3"/>
    <property type="match status" value="1"/>
</dbReference>
<evidence type="ECO:0000256" key="10">
    <source>
        <dbReference type="ARBA" id="ARBA00022884"/>
    </source>
</evidence>
<dbReference type="InterPro" id="IPR033911">
    <property type="entry name" value="MetRS_core"/>
</dbReference>
<dbReference type="NCBIfam" id="TIGR00399">
    <property type="entry name" value="metG_C_term"/>
    <property type="match status" value="1"/>
</dbReference>
<dbReference type="PROSITE" id="PS51257">
    <property type="entry name" value="PROKAR_LIPOPROTEIN"/>
    <property type="match status" value="1"/>
</dbReference>
<evidence type="ECO:0000256" key="3">
    <source>
        <dbReference type="ARBA" id="ARBA00005328"/>
    </source>
</evidence>
<comment type="subunit">
    <text evidence="4 14">Homodimer.</text>
</comment>
<dbReference type="Gene3D" id="1.10.730.10">
    <property type="entry name" value="Isoleucyl-tRNA Synthetase, Domain 1"/>
    <property type="match status" value="1"/>
</dbReference>
<comment type="subcellular location">
    <subcellularLocation>
        <location evidence="2 14">Cytoplasm</location>
    </subcellularLocation>
</comment>
<comment type="function">
    <text evidence="1 14">Is required not only for elongation of protein synthesis but also for the initiation of all mRNA translation through initiator tRNA(fMet) aminoacylation.</text>
</comment>
<evidence type="ECO:0000256" key="6">
    <source>
        <dbReference type="ARBA" id="ARBA00022555"/>
    </source>
</evidence>
<keyword evidence="7 14" id="KW-0436">Ligase</keyword>
<evidence type="ECO:0000256" key="13">
    <source>
        <dbReference type="ARBA" id="ARBA00047364"/>
    </source>
</evidence>
<comment type="similarity">
    <text evidence="3 14">Belongs to the class-I aminoacyl-tRNA synthetase family. MetG type 2B subfamily.</text>
</comment>
<dbReference type="InterPro" id="IPR009080">
    <property type="entry name" value="tRNAsynth_Ia_anticodon-bd"/>
</dbReference>
<dbReference type="Pfam" id="PF01588">
    <property type="entry name" value="tRNA_bind"/>
    <property type="match status" value="1"/>
</dbReference>
<evidence type="ECO:0000256" key="11">
    <source>
        <dbReference type="ARBA" id="ARBA00022917"/>
    </source>
</evidence>
<keyword evidence="5 14" id="KW-0963">Cytoplasm</keyword>
<keyword evidence="8 14" id="KW-0547">Nucleotide-binding</keyword>
<dbReference type="Gene3D" id="2.170.220.10">
    <property type="match status" value="1"/>
</dbReference>
<dbReference type="EMBL" id="JBHUMO010000056">
    <property type="protein sequence ID" value="MFD2729632.1"/>
    <property type="molecule type" value="Genomic_DNA"/>
</dbReference>
<dbReference type="InterPro" id="IPR001412">
    <property type="entry name" value="aa-tRNA-synth_I_CS"/>
</dbReference>
<dbReference type="CDD" id="cd02800">
    <property type="entry name" value="tRNA_bind_EcMetRS_like"/>
    <property type="match status" value="1"/>
</dbReference>
<dbReference type="Pfam" id="PF09334">
    <property type="entry name" value="tRNA-synt_1g"/>
    <property type="match status" value="1"/>
</dbReference>
<protein>
    <recommendedName>
        <fullName evidence="14">Methionine--tRNA ligase</fullName>
        <ecNumber evidence="14">6.1.1.10</ecNumber>
    </recommendedName>
    <alternativeName>
        <fullName evidence="14">Methionyl-tRNA synthetase</fullName>
        <shortName evidence="14">MetRS</shortName>
    </alternativeName>
</protein>
<dbReference type="CDD" id="cd07957">
    <property type="entry name" value="Anticodon_Ia_Met"/>
    <property type="match status" value="1"/>
</dbReference>
<evidence type="ECO:0000256" key="1">
    <source>
        <dbReference type="ARBA" id="ARBA00003314"/>
    </source>
</evidence>
<dbReference type="Gene3D" id="3.40.50.620">
    <property type="entry name" value="HUPs"/>
    <property type="match status" value="1"/>
</dbReference>
<keyword evidence="17" id="KW-1185">Reference proteome</keyword>
<evidence type="ECO:0000256" key="5">
    <source>
        <dbReference type="ARBA" id="ARBA00022490"/>
    </source>
</evidence>
<dbReference type="HAMAP" id="MF_01228">
    <property type="entry name" value="Met_tRNA_synth_type2"/>
    <property type="match status" value="1"/>
</dbReference>
<dbReference type="NCBIfam" id="NF008900">
    <property type="entry name" value="PRK12267.1"/>
    <property type="match status" value="1"/>
</dbReference>
<keyword evidence="11 14" id="KW-0648">Protein biosynthesis</keyword>
<evidence type="ECO:0000256" key="9">
    <source>
        <dbReference type="ARBA" id="ARBA00022840"/>
    </source>
</evidence>
<feature type="short sequence motif" description="'KMSKS' region" evidence="14">
    <location>
        <begin position="309"/>
        <end position="313"/>
    </location>
</feature>
<dbReference type="PANTHER" id="PTHR43326:SF1">
    <property type="entry name" value="METHIONINE--TRNA LIGASE, MITOCHONDRIAL"/>
    <property type="match status" value="1"/>
</dbReference>
<evidence type="ECO:0000256" key="14">
    <source>
        <dbReference type="HAMAP-Rule" id="MF_01228"/>
    </source>
</evidence>
<dbReference type="InterPro" id="IPR014758">
    <property type="entry name" value="Met-tRNA_synth"/>
</dbReference>
<gene>
    <name evidence="14 16" type="primary">metG</name>
    <name evidence="16" type="ORF">ACFSR0_09385</name>
</gene>
<feature type="short sequence motif" description="'HIGH' region" evidence="14">
    <location>
        <begin position="14"/>
        <end position="24"/>
    </location>
</feature>
<evidence type="ECO:0000256" key="12">
    <source>
        <dbReference type="ARBA" id="ARBA00023146"/>
    </source>
</evidence>
<dbReference type="InterPro" id="IPR041872">
    <property type="entry name" value="Anticodon_Met"/>
</dbReference>
<evidence type="ECO:0000256" key="8">
    <source>
        <dbReference type="ARBA" id="ARBA00022741"/>
    </source>
</evidence>
<feature type="domain" description="TRNA-binding" evidence="15">
    <location>
        <begin position="566"/>
        <end position="669"/>
    </location>
</feature>
<keyword evidence="9 14" id="KW-0067">ATP-binding</keyword>
<dbReference type="PRINTS" id="PR01041">
    <property type="entry name" value="TRNASYNTHMET"/>
</dbReference>
<dbReference type="GO" id="GO:0004825">
    <property type="term" value="F:methionine-tRNA ligase activity"/>
    <property type="evidence" value="ECO:0007669"/>
    <property type="project" value="UniProtKB-EC"/>
</dbReference>
<dbReference type="PROSITE" id="PS50886">
    <property type="entry name" value="TRBD"/>
    <property type="match status" value="1"/>
</dbReference>
<dbReference type="EC" id="6.1.1.10" evidence="14"/>
<dbReference type="InterPro" id="IPR012340">
    <property type="entry name" value="NA-bd_OB-fold"/>
</dbReference>
<keyword evidence="12 14" id="KW-0030">Aminoacyl-tRNA synthetase</keyword>
<dbReference type="CDD" id="cd00814">
    <property type="entry name" value="MetRS_core"/>
    <property type="match status" value="1"/>
</dbReference>
<dbReference type="Proteomes" id="UP001597427">
    <property type="component" value="Unassembled WGS sequence"/>
</dbReference>
<dbReference type="Gene3D" id="2.40.50.140">
    <property type="entry name" value="Nucleic acid-binding proteins"/>
    <property type="match status" value="1"/>
</dbReference>
<evidence type="ECO:0000259" key="15">
    <source>
        <dbReference type="PROSITE" id="PS50886"/>
    </source>
</evidence>
<evidence type="ECO:0000313" key="16">
    <source>
        <dbReference type="EMBL" id="MFD2729632.1"/>
    </source>
</evidence>
<dbReference type="InterPro" id="IPR002547">
    <property type="entry name" value="tRNA-bd_dom"/>
</dbReference>
<dbReference type="PANTHER" id="PTHR43326">
    <property type="entry name" value="METHIONYL-TRNA SYNTHETASE"/>
    <property type="match status" value="1"/>
</dbReference>
<evidence type="ECO:0000313" key="17">
    <source>
        <dbReference type="Proteomes" id="UP001597427"/>
    </source>
</evidence>
<evidence type="ECO:0000256" key="7">
    <source>
        <dbReference type="ARBA" id="ARBA00022598"/>
    </source>
</evidence>
<proteinExistence type="inferred from homology"/>
<evidence type="ECO:0000256" key="2">
    <source>
        <dbReference type="ARBA" id="ARBA00004496"/>
    </source>
</evidence>
<dbReference type="SUPFAM" id="SSF50249">
    <property type="entry name" value="Nucleic acid-binding proteins"/>
    <property type="match status" value="1"/>
</dbReference>
<accession>A0ABW5TL15</accession>
<dbReference type="RefSeq" id="WP_379982179.1">
    <property type="nucleotide sequence ID" value="NZ_JBHUMO010000056.1"/>
</dbReference>
<dbReference type="InterPro" id="IPR015413">
    <property type="entry name" value="Methionyl/Leucyl_tRNA_Synth"/>
</dbReference>
<keyword evidence="10 14" id="KW-0694">RNA-binding</keyword>
<name>A0ABW5TL15_9ENTE</name>
<dbReference type="InterPro" id="IPR004495">
    <property type="entry name" value="Met-tRNA-synth_bsu_C"/>
</dbReference>
<dbReference type="InterPro" id="IPR023457">
    <property type="entry name" value="Met-tRNA_synth_2"/>
</dbReference>
<organism evidence="16 17">
    <name type="scientific">Enterococcus camelliae</name>
    <dbReference type="NCBI Taxonomy" id="453959"/>
    <lineage>
        <taxon>Bacteria</taxon>
        <taxon>Bacillati</taxon>
        <taxon>Bacillota</taxon>
        <taxon>Bacilli</taxon>
        <taxon>Lactobacillales</taxon>
        <taxon>Enterococcaceae</taxon>
        <taxon>Enterococcus</taxon>
    </lineage>
</organism>
<comment type="caution">
    <text evidence="16">The sequence shown here is derived from an EMBL/GenBank/DDBJ whole genome shotgun (WGS) entry which is preliminary data.</text>
</comment>
<keyword evidence="6 14" id="KW-0820">tRNA-binding</keyword>
<dbReference type="InterPro" id="IPR014729">
    <property type="entry name" value="Rossmann-like_a/b/a_fold"/>
</dbReference>
<dbReference type="NCBIfam" id="TIGR00398">
    <property type="entry name" value="metG"/>
    <property type="match status" value="1"/>
</dbReference>
<dbReference type="PROSITE" id="PS00178">
    <property type="entry name" value="AA_TRNA_LIGASE_I"/>
    <property type="match status" value="1"/>
</dbReference>
<sequence>MAEKETFYITTPIYYPSGKLHIGNSYTTIACDAVARYKRLMGFDVFYLTGVDEHGQKIEKKAEELGVAPKEYVDKMAADVQKLWKTLDISYDKFIRTTDEYHQVAVKKIFQQLLDQGDIYLGEYEGWYSISDEEYFTETQLAEVYQDEDGKVIGGKAPSGHEVELVKEESYFFRMSKYADRLLAYYEEHPQFIQPESRKNEMINNFIKPGLEDLAVSRTTFSWGIKVDANPKHIVYVWIDALSNYISALGYGSADDQLFKKYWPADVQMVGKEIVRFHTIYWPIMLMALGLPLPKEVFGHGWLLMKDGKMSKSKGNVVYPEMLVERYGLDALRYYLLRAVPFGSDGVFTPEDFVARVNYDLANDLGNLLNRTIAMINKYCGGFVPSYQSKVTPFDSELSTTAANVIGRYREAMDNMEFSTALSEVWTLISRANKYIDETQPWILAKDETKKAELDSVMIHLAESLRIAALLLQPVMTETPSKIFEQLGLTQRSTNLTDLRFGEFPEETKVIEKGTPIFPRLDMEEEIAYIQAKMSEGTQPVTETVNWQPEETILHSTKEKQIKYDDFDKVELKVAEVVDCQKVEGADKLLQFRLDAGDSSNRQILSGIADFYPTPSKLIGKKVVIVANLKPRKMRGLISQGMILSAEDAEGNLQIVEAPKGMPNGASIA</sequence>
<dbReference type="SUPFAM" id="SSF47323">
    <property type="entry name" value="Anticodon-binding domain of a subclass of class I aminoacyl-tRNA synthetases"/>
    <property type="match status" value="1"/>
</dbReference>
<comment type="catalytic activity">
    <reaction evidence="13 14">
        <text>tRNA(Met) + L-methionine + ATP = L-methionyl-tRNA(Met) + AMP + diphosphate</text>
        <dbReference type="Rhea" id="RHEA:13481"/>
        <dbReference type="Rhea" id="RHEA-COMP:9667"/>
        <dbReference type="Rhea" id="RHEA-COMP:9698"/>
        <dbReference type="ChEBI" id="CHEBI:30616"/>
        <dbReference type="ChEBI" id="CHEBI:33019"/>
        <dbReference type="ChEBI" id="CHEBI:57844"/>
        <dbReference type="ChEBI" id="CHEBI:78442"/>
        <dbReference type="ChEBI" id="CHEBI:78530"/>
        <dbReference type="ChEBI" id="CHEBI:456215"/>
        <dbReference type="EC" id="6.1.1.10"/>
    </reaction>
</comment>
<dbReference type="SUPFAM" id="SSF52374">
    <property type="entry name" value="Nucleotidylyl transferase"/>
    <property type="match status" value="1"/>
</dbReference>
<evidence type="ECO:0000256" key="4">
    <source>
        <dbReference type="ARBA" id="ARBA00011738"/>
    </source>
</evidence>
<comment type="caution">
    <text evidence="14">Lacks conserved residue(s) required for the propagation of feature annotation.</text>
</comment>
<reference evidence="17" key="1">
    <citation type="journal article" date="2019" name="Int. J. Syst. Evol. Microbiol.">
        <title>The Global Catalogue of Microorganisms (GCM) 10K type strain sequencing project: providing services to taxonomists for standard genome sequencing and annotation.</title>
        <authorList>
            <consortium name="The Broad Institute Genomics Platform"/>
            <consortium name="The Broad Institute Genome Sequencing Center for Infectious Disease"/>
            <person name="Wu L."/>
            <person name="Ma J."/>
        </authorList>
    </citation>
    <scope>NUCLEOTIDE SEQUENCE [LARGE SCALE GENOMIC DNA]</scope>
    <source>
        <strain evidence="17">TISTR 932</strain>
    </source>
</reference>